<reference evidence="8" key="1">
    <citation type="journal article" date="2023" name="IMA Fungus">
        <title>Comparative genomic study of the Penicillium genus elucidates a diverse pangenome and 15 lateral gene transfer events.</title>
        <authorList>
            <person name="Petersen C."/>
            <person name="Sorensen T."/>
            <person name="Nielsen M.R."/>
            <person name="Sondergaard T.E."/>
            <person name="Sorensen J.L."/>
            <person name="Fitzpatrick D.A."/>
            <person name="Frisvad J.C."/>
            <person name="Nielsen K.L."/>
        </authorList>
    </citation>
    <scope>NUCLEOTIDE SEQUENCE</scope>
    <source>
        <strain evidence="8">IBT 15450</strain>
    </source>
</reference>
<comment type="cofactor">
    <cofactor evidence="1 6">
        <name>Zn(2+)</name>
        <dbReference type="ChEBI" id="CHEBI:29105"/>
    </cofactor>
</comment>
<evidence type="ECO:0000256" key="5">
    <source>
        <dbReference type="ARBA" id="ARBA00023002"/>
    </source>
</evidence>
<dbReference type="EMBL" id="JAQJZL010000001">
    <property type="protein sequence ID" value="KAJ6058005.1"/>
    <property type="molecule type" value="Genomic_DNA"/>
</dbReference>
<dbReference type="SUPFAM" id="SSF50129">
    <property type="entry name" value="GroES-like"/>
    <property type="match status" value="1"/>
</dbReference>
<dbReference type="InterPro" id="IPR002328">
    <property type="entry name" value="ADH_Zn_CS"/>
</dbReference>
<keyword evidence="5" id="KW-0560">Oxidoreductase</keyword>
<evidence type="ECO:0000256" key="4">
    <source>
        <dbReference type="ARBA" id="ARBA00022833"/>
    </source>
</evidence>
<evidence type="ECO:0000256" key="6">
    <source>
        <dbReference type="RuleBase" id="RU361277"/>
    </source>
</evidence>
<dbReference type="CDD" id="cd08286">
    <property type="entry name" value="FDH_like_ADH2"/>
    <property type="match status" value="1"/>
</dbReference>
<proteinExistence type="inferred from homology"/>
<keyword evidence="9" id="KW-1185">Reference proteome</keyword>
<dbReference type="PANTHER" id="PTHR42813:SF4">
    <property type="entry name" value="NADP-DEPENDENT ISOPROPANOL DEHYDROGENASE"/>
    <property type="match status" value="1"/>
</dbReference>
<comment type="caution">
    <text evidence="8">The sequence shown here is derived from an EMBL/GenBank/DDBJ whole genome shotgun (WGS) entry which is preliminary data.</text>
</comment>
<gene>
    <name evidence="8" type="ORF">N7460_001279</name>
</gene>
<feature type="domain" description="Enoyl reductase (ER)" evidence="7">
    <location>
        <begin position="31"/>
        <end position="363"/>
    </location>
</feature>
<sequence length="366" mass="38558">MPKNTKRDPISSPDSLIYSNAMQALVYTGPGTVEVLDRPKPTVQVPTDAVVRLLHASICGTDLHILKGDVPSIKPGRVLGHEGVGVVESLGSAVHTLQLGQRVLISCMTSCGACRFCQRGLAAHCITGGWTLGNKIDGTQAEYVRVPHAILSLHPLPDSIDARAAVAVSDAFPTGLECGVLSAGVQLGGSVAIVGAGPVGMATLLTARLYTPSLIVMVDLDEGRLATAHSLGAHATVVSSPDAEQKLMDLTGGQGFDSVIEAVGIPATFELCQKIVAVGGRIANVGVHGTKVDLHLERLWERNISIHMSLVNATTTSRLLRLVESNKLDISSLVTHHFPFTEAPKAYETFQAASQHQALKVAIDFI</sequence>
<dbReference type="Pfam" id="PF00107">
    <property type="entry name" value="ADH_zinc_N"/>
    <property type="match status" value="1"/>
</dbReference>
<evidence type="ECO:0000313" key="8">
    <source>
        <dbReference type="EMBL" id="KAJ6058005.1"/>
    </source>
</evidence>
<name>A0AAD6IP83_PENCN</name>
<dbReference type="GO" id="GO:0016491">
    <property type="term" value="F:oxidoreductase activity"/>
    <property type="evidence" value="ECO:0007669"/>
    <property type="project" value="UniProtKB-KW"/>
</dbReference>
<dbReference type="InterPro" id="IPR011032">
    <property type="entry name" value="GroES-like_sf"/>
</dbReference>
<organism evidence="8 9">
    <name type="scientific">Penicillium canescens</name>
    <dbReference type="NCBI Taxonomy" id="5083"/>
    <lineage>
        <taxon>Eukaryota</taxon>
        <taxon>Fungi</taxon>
        <taxon>Dikarya</taxon>
        <taxon>Ascomycota</taxon>
        <taxon>Pezizomycotina</taxon>
        <taxon>Eurotiomycetes</taxon>
        <taxon>Eurotiomycetidae</taxon>
        <taxon>Eurotiales</taxon>
        <taxon>Aspergillaceae</taxon>
        <taxon>Penicillium</taxon>
    </lineage>
</organism>
<evidence type="ECO:0000256" key="3">
    <source>
        <dbReference type="ARBA" id="ARBA00022723"/>
    </source>
</evidence>
<evidence type="ECO:0000259" key="7">
    <source>
        <dbReference type="SMART" id="SM00829"/>
    </source>
</evidence>
<keyword evidence="3 6" id="KW-0479">Metal-binding</keyword>
<accession>A0AAD6IP83</accession>
<dbReference type="InterPro" id="IPR020843">
    <property type="entry name" value="ER"/>
</dbReference>
<dbReference type="Gene3D" id="3.90.180.10">
    <property type="entry name" value="Medium-chain alcohol dehydrogenases, catalytic domain"/>
    <property type="match status" value="1"/>
</dbReference>
<evidence type="ECO:0000313" key="9">
    <source>
        <dbReference type="Proteomes" id="UP001219568"/>
    </source>
</evidence>
<dbReference type="Pfam" id="PF08240">
    <property type="entry name" value="ADH_N"/>
    <property type="match status" value="1"/>
</dbReference>
<dbReference type="Proteomes" id="UP001219568">
    <property type="component" value="Unassembled WGS sequence"/>
</dbReference>
<dbReference type="SUPFAM" id="SSF51735">
    <property type="entry name" value="NAD(P)-binding Rossmann-fold domains"/>
    <property type="match status" value="1"/>
</dbReference>
<dbReference type="InterPro" id="IPR036291">
    <property type="entry name" value="NAD(P)-bd_dom_sf"/>
</dbReference>
<comment type="similarity">
    <text evidence="2 6">Belongs to the zinc-containing alcohol dehydrogenase family.</text>
</comment>
<evidence type="ECO:0000256" key="2">
    <source>
        <dbReference type="ARBA" id="ARBA00008072"/>
    </source>
</evidence>
<keyword evidence="4 6" id="KW-0862">Zinc</keyword>
<dbReference type="GO" id="GO:0008270">
    <property type="term" value="F:zinc ion binding"/>
    <property type="evidence" value="ECO:0007669"/>
    <property type="project" value="InterPro"/>
</dbReference>
<evidence type="ECO:0000256" key="1">
    <source>
        <dbReference type="ARBA" id="ARBA00001947"/>
    </source>
</evidence>
<dbReference type="SMART" id="SM00829">
    <property type="entry name" value="PKS_ER"/>
    <property type="match status" value="1"/>
</dbReference>
<dbReference type="Gene3D" id="3.40.50.720">
    <property type="entry name" value="NAD(P)-binding Rossmann-like Domain"/>
    <property type="match status" value="1"/>
</dbReference>
<protein>
    <recommendedName>
        <fullName evidence="7">Enoyl reductase (ER) domain-containing protein</fullName>
    </recommendedName>
</protein>
<reference evidence="8" key="2">
    <citation type="submission" date="2023-01" db="EMBL/GenBank/DDBJ databases">
        <authorList>
            <person name="Petersen C."/>
        </authorList>
    </citation>
    <scope>NUCLEOTIDE SEQUENCE</scope>
    <source>
        <strain evidence="8">IBT 15450</strain>
    </source>
</reference>
<dbReference type="PROSITE" id="PS00059">
    <property type="entry name" value="ADH_ZINC"/>
    <property type="match status" value="1"/>
</dbReference>
<dbReference type="InterPro" id="IPR013149">
    <property type="entry name" value="ADH-like_C"/>
</dbReference>
<dbReference type="AlphaFoldDB" id="A0AAD6IP83"/>
<dbReference type="InterPro" id="IPR013154">
    <property type="entry name" value="ADH-like_N"/>
</dbReference>
<dbReference type="PANTHER" id="PTHR42813">
    <property type="entry name" value="ZINC-TYPE ALCOHOL DEHYDROGENASE-LIKE"/>
    <property type="match status" value="1"/>
</dbReference>